<dbReference type="Pfam" id="PF09617">
    <property type="entry name" value="Cas_GSU0053"/>
    <property type="match status" value="1"/>
</dbReference>
<evidence type="ECO:0000313" key="2">
    <source>
        <dbReference type="EMBL" id="KIG18938.1"/>
    </source>
</evidence>
<accession>A0A0C2A6D3</accession>
<gene>
    <name evidence="2" type="ORF">DB30_06549</name>
</gene>
<dbReference type="AlphaFoldDB" id="A0A0C2A6D3"/>
<feature type="compositionally biased region" description="Basic residues" evidence="1">
    <location>
        <begin position="311"/>
        <end position="321"/>
    </location>
</feature>
<dbReference type="InterPro" id="IPR013403">
    <property type="entry name" value="CRISPR-assoc_prot_Csb1/Cas7u"/>
</dbReference>
<reference evidence="2 3" key="1">
    <citation type="submission" date="2014-12" db="EMBL/GenBank/DDBJ databases">
        <title>Genome assembly of Enhygromyxa salina DSM 15201.</title>
        <authorList>
            <person name="Sharma G."/>
            <person name="Subramanian S."/>
        </authorList>
    </citation>
    <scope>NUCLEOTIDE SEQUENCE [LARGE SCALE GENOMIC DNA]</scope>
    <source>
        <strain evidence="2 3">DSM 15201</strain>
    </source>
</reference>
<evidence type="ECO:0008006" key="4">
    <source>
        <dbReference type="Google" id="ProtNLM"/>
    </source>
</evidence>
<dbReference type="NCBIfam" id="TIGR02570">
    <property type="entry name" value="cas7_GSU0053"/>
    <property type="match status" value="1"/>
</dbReference>
<comment type="caution">
    <text evidence="2">The sequence shown here is derived from an EMBL/GenBank/DDBJ whole genome shotgun (WGS) entry which is preliminary data.</text>
</comment>
<proteinExistence type="predicted"/>
<name>A0A0C2A6D3_9BACT</name>
<dbReference type="EMBL" id="JMCC02000007">
    <property type="protein sequence ID" value="KIG18938.1"/>
    <property type="molecule type" value="Genomic_DNA"/>
</dbReference>
<organism evidence="2 3">
    <name type="scientific">Enhygromyxa salina</name>
    <dbReference type="NCBI Taxonomy" id="215803"/>
    <lineage>
        <taxon>Bacteria</taxon>
        <taxon>Pseudomonadati</taxon>
        <taxon>Myxococcota</taxon>
        <taxon>Polyangia</taxon>
        <taxon>Nannocystales</taxon>
        <taxon>Nannocystaceae</taxon>
        <taxon>Enhygromyxa</taxon>
    </lineage>
</organism>
<dbReference type="Proteomes" id="UP000031599">
    <property type="component" value="Unassembled WGS sequence"/>
</dbReference>
<feature type="region of interest" description="Disordered" evidence="1">
    <location>
        <begin position="291"/>
        <end position="321"/>
    </location>
</feature>
<sequence>MAPLQGSRFQPTGFPDLGAARYRLHDGTEMLLVESNQSMANRMESVCWDEEAQDVVAPLKGLPYVQVYEGDNPITNSLLEAHRLNSVYIVKSDFRPALEAAIGYDKNADTPLDRSRLVKAICKYDPNALLHGVFLASIAGVLRVPRAFSGFIEARNVHEAPSGGVKNDSVRAGKGDSDRTAAEGYGNVPYHRVEFTAEEIDAFFNLDIAQLRSYRLPAATTRLLYALAVYKIRAVLDRGLRLRTACDLQVTDVQVTRPEGATLPSEDEATAAIRKLLPAAAKEGVFANPPVTRANFSAKGGKTEASTSKKASAKKPSAKKK</sequence>
<evidence type="ECO:0000256" key="1">
    <source>
        <dbReference type="SAM" id="MobiDB-lite"/>
    </source>
</evidence>
<protein>
    <recommendedName>
        <fullName evidence="4">Type I-U CRISPR-associated protein Cas7</fullName>
    </recommendedName>
</protein>
<evidence type="ECO:0000313" key="3">
    <source>
        <dbReference type="Proteomes" id="UP000031599"/>
    </source>
</evidence>